<evidence type="ECO:0000259" key="1">
    <source>
        <dbReference type="PROSITE" id="PS51154"/>
    </source>
</evidence>
<dbReference type="InterPro" id="IPR043472">
    <property type="entry name" value="Macro_dom-like"/>
</dbReference>
<dbReference type="PANTHER" id="PTHR11106">
    <property type="entry name" value="GANGLIOSIDE INDUCED DIFFERENTIATION ASSOCIATED PROTEIN 2-RELATED"/>
    <property type="match status" value="1"/>
</dbReference>
<dbReference type="Pfam" id="PF01661">
    <property type="entry name" value="Macro"/>
    <property type="match status" value="1"/>
</dbReference>
<proteinExistence type="predicted"/>
<evidence type="ECO:0000313" key="2">
    <source>
        <dbReference type="EMBL" id="GAH84142.1"/>
    </source>
</evidence>
<protein>
    <recommendedName>
        <fullName evidence="1">Macro domain-containing protein</fullName>
    </recommendedName>
</protein>
<organism evidence="2">
    <name type="scientific">marine sediment metagenome</name>
    <dbReference type="NCBI Taxonomy" id="412755"/>
    <lineage>
        <taxon>unclassified sequences</taxon>
        <taxon>metagenomes</taxon>
        <taxon>ecological metagenomes</taxon>
    </lineage>
</organism>
<name>X1IR04_9ZZZZ</name>
<feature type="domain" description="Macro" evidence="1">
    <location>
        <begin position="1"/>
        <end position="122"/>
    </location>
</feature>
<dbReference type="AlphaFoldDB" id="X1IR04"/>
<dbReference type="InterPro" id="IPR002589">
    <property type="entry name" value="Macro_dom"/>
</dbReference>
<dbReference type="PROSITE" id="PS51154">
    <property type="entry name" value="MACRO"/>
    <property type="match status" value="1"/>
</dbReference>
<gene>
    <name evidence="2" type="ORF">S03H2_59683</name>
</gene>
<comment type="caution">
    <text evidence="2">The sequence shown here is derived from an EMBL/GenBank/DDBJ whole genome shotgun (WGS) entry which is preliminary data.</text>
</comment>
<reference evidence="2" key="1">
    <citation type="journal article" date="2014" name="Front. Microbiol.">
        <title>High frequency of phylogenetically diverse reductive dehalogenase-homologous genes in deep subseafloor sedimentary metagenomes.</title>
        <authorList>
            <person name="Kawai M."/>
            <person name="Futagami T."/>
            <person name="Toyoda A."/>
            <person name="Takaki Y."/>
            <person name="Nishi S."/>
            <person name="Hori S."/>
            <person name="Arai W."/>
            <person name="Tsubouchi T."/>
            <person name="Morono Y."/>
            <person name="Uchiyama I."/>
            <person name="Ito T."/>
            <person name="Fujiyama A."/>
            <person name="Inagaki F."/>
            <person name="Takami H."/>
        </authorList>
    </citation>
    <scope>NUCLEOTIDE SEQUENCE</scope>
    <source>
        <strain evidence="2">Expedition CK06-06</strain>
    </source>
</reference>
<dbReference type="SMART" id="SM00506">
    <property type="entry name" value="A1pp"/>
    <property type="match status" value="1"/>
</dbReference>
<dbReference type="PANTHER" id="PTHR11106:SF111">
    <property type="entry name" value="MACRO DOMAIN-CONTAINING PROTEIN"/>
    <property type="match status" value="1"/>
</dbReference>
<sequence>MSIIVKLGDLTQINCDAIVNPANSFGYMGGGVAGAIKRVGGAEIEKEVVNKAPIVVGKAVSTSAGRLPCKYVIHAPTMKRPAMRIGVENARLATQAALRLAKEMGLSSIAIPGMGTGVGGVS</sequence>
<dbReference type="SUPFAM" id="SSF52949">
    <property type="entry name" value="Macro domain-like"/>
    <property type="match status" value="1"/>
</dbReference>
<dbReference type="EMBL" id="BARU01038389">
    <property type="protein sequence ID" value="GAH84142.1"/>
    <property type="molecule type" value="Genomic_DNA"/>
</dbReference>
<dbReference type="Gene3D" id="3.40.220.10">
    <property type="entry name" value="Leucine Aminopeptidase, subunit E, domain 1"/>
    <property type="match status" value="1"/>
</dbReference>
<accession>X1IR04</accession>
<feature type="non-terminal residue" evidence="2">
    <location>
        <position position="122"/>
    </location>
</feature>